<evidence type="ECO:0000259" key="8">
    <source>
        <dbReference type="Pfam" id="PF20684"/>
    </source>
</evidence>
<proteinExistence type="inferred from homology"/>
<dbReference type="EMBL" id="CAUWAG010000020">
    <property type="protein sequence ID" value="CAJ2513924.1"/>
    <property type="molecule type" value="Genomic_DNA"/>
</dbReference>
<comment type="subcellular location">
    <subcellularLocation>
        <location evidence="1">Membrane</location>
        <topology evidence="1">Multi-pass membrane protein</topology>
    </subcellularLocation>
</comment>
<keyword evidence="10" id="KW-1185">Reference proteome</keyword>
<feature type="transmembrane region" description="Helical" evidence="7">
    <location>
        <begin position="188"/>
        <end position="211"/>
    </location>
</feature>
<name>A0AAI8YQQ2_9PEZI</name>
<gene>
    <name evidence="9" type="ORF">KHLLAP_LOCUS14392</name>
</gene>
<dbReference type="AlphaFoldDB" id="A0AAI8YQQ2"/>
<evidence type="ECO:0000256" key="2">
    <source>
        <dbReference type="ARBA" id="ARBA00022692"/>
    </source>
</evidence>
<reference evidence="9" key="1">
    <citation type="submission" date="2023-10" db="EMBL/GenBank/DDBJ databases">
        <authorList>
            <person name="Hackl T."/>
        </authorList>
    </citation>
    <scope>NUCLEOTIDE SEQUENCE</scope>
</reference>
<comment type="similarity">
    <text evidence="5">Belongs to the SAT4 family.</text>
</comment>
<keyword evidence="2 7" id="KW-0812">Transmembrane</keyword>
<evidence type="ECO:0000313" key="10">
    <source>
        <dbReference type="Proteomes" id="UP001295740"/>
    </source>
</evidence>
<feature type="domain" description="Rhodopsin" evidence="8">
    <location>
        <begin position="45"/>
        <end position="287"/>
    </location>
</feature>
<accession>A0AAI8YQQ2</accession>
<feature type="region of interest" description="Disordered" evidence="6">
    <location>
        <begin position="1"/>
        <end position="22"/>
    </location>
</feature>
<dbReference type="GO" id="GO:0016020">
    <property type="term" value="C:membrane"/>
    <property type="evidence" value="ECO:0007669"/>
    <property type="project" value="UniProtKB-SubCell"/>
</dbReference>
<dbReference type="Proteomes" id="UP001295740">
    <property type="component" value="Unassembled WGS sequence"/>
</dbReference>
<evidence type="ECO:0000313" key="9">
    <source>
        <dbReference type="EMBL" id="CAJ2513924.1"/>
    </source>
</evidence>
<evidence type="ECO:0000256" key="3">
    <source>
        <dbReference type="ARBA" id="ARBA00022989"/>
    </source>
</evidence>
<feature type="transmembrane region" description="Helical" evidence="7">
    <location>
        <begin position="61"/>
        <end position="86"/>
    </location>
</feature>
<dbReference type="InterPro" id="IPR052337">
    <property type="entry name" value="SAT4-like"/>
</dbReference>
<feature type="compositionally biased region" description="Pro residues" evidence="6">
    <location>
        <begin position="1"/>
        <end position="17"/>
    </location>
</feature>
<sequence>MAMPMPMPMPPPPPNQPSNPVDNEGPTVTAVAIAFGVLTAIVISLRSWARIWLVKSFGADDALIVIAALFSWAFMVVIILAAQHGLGRHYADVIPLGRPNEQVYSFSIWLSSILYNACLSCIKLSVLALYMRLGDATLRRLAIGMIVIVGCQAVANVLASVFQCLPVRAAWDHLNIQPYEKHCIDIGAYYLANAAINIITDILVYTLPVRLVMRLQVPRRQKIGLAVMLCLGLLACISSIVRITFIPRIVANLDITWVYTGALYWSVIEINVGILAASIPSFKVIAKRYAPRLLGSGASYGSSAAKQSNNRRSGFHMMDGSGSAAESAGVDLRDLDASRKNRVGFDTRIERGPRLSANSSEEALYLPGQIGVKTQIVTYTSGSSGS</sequence>
<feature type="transmembrane region" description="Helical" evidence="7">
    <location>
        <begin position="257"/>
        <end position="279"/>
    </location>
</feature>
<evidence type="ECO:0000256" key="1">
    <source>
        <dbReference type="ARBA" id="ARBA00004141"/>
    </source>
</evidence>
<dbReference type="PANTHER" id="PTHR33048:SF114">
    <property type="entry name" value="MEMBRANE PROTEIN PTH11-LIKE, PUTATIVE (AFU_ORTHOLOGUE AFUA_7G06620)-RELATED"/>
    <property type="match status" value="1"/>
</dbReference>
<protein>
    <submittedName>
        <fullName evidence="9">Uu.00g020430.m01.CDS01</fullName>
    </submittedName>
</protein>
<organism evidence="9 10">
    <name type="scientific">Anthostomella pinea</name>
    <dbReference type="NCBI Taxonomy" id="933095"/>
    <lineage>
        <taxon>Eukaryota</taxon>
        <taxon>Fungi</taxon>
        <taxon>Dikarya</taxon>
        <taxon>Ascomycota</taxon>
        <taxon>Pezizomycotina</taxon>
        <taxon>Sordariomycetes</taxon>
        <taxon>Xylariomycetidae</taxon>
        <taxon>Xylariales</taxon>
        <taxon>Xylariaceae</taxon>
        <taxon>Anthostomella</taxon>
    </lineage>
</organism>
<comment type="caution">
    <text evidence="9">The sequence shown here is derived from an EMBL/GenBank/DDBJ whole genome shotgun (WGS) entry which is preliminary data.</text>
</comment>
<evidence type="ECO:0000256" key="5">
    <source>
        <dbReference type="ARBA" id="ARBA00038359"/>
    </source>
</evidence>
<dbReference type="InterPro" id="IPR049326">
    <property type="entry name" value="Rhodopsin_dom_fungi"/>
</dbReference>
<feature type="transmembrane region" description="Helical" evidence="7">
    <location>
        <begin position="223"/>
        <end position="245"/>
    </location>
</feature>
<feature type="transmembrane region" description="Helical" evidence="7">
    <location>
        <begin position="141"/>
        <end position="162"/>
    </location>
</feature>
<feature type="transmembrane region" description="Helical" evidence="7">
    <location>
        <begin position="28"/>
        <end position="49"/>
    </location>
</feature>
<evidence type="ECO:0000256" key="6">
    <source>
        <dbReference type="SAM" id="MobiDB-lite"/>
    </source>
</evidence>
<dbReference type="PANTHER" id="PTHR33048">
    <property type="entry name" value="PTH11-LIKE INTEGRAL MEMBRANE PROTEIN (AFU_ORTHOLOGUE AFUA_5G11245)"/>
    <property type="match status" value="1"/>
</dbReference>
<keyword evidence="4 7" id="KW-0472">Membrane</keyword>
<keyword evidence="3 7" id="KW-1133">Transmembrane helix</keyword>
<evidence type="ECO:0000256" key="7">
    <source>
        <dbReference type="SAM" id="Phobius"/>
    </source>
</evidence>
<dbReference type="Pfam" id="PF20684">
    <property type="entry name" value="Fung_rhodopsin"/>
    <property type="match status" value="1"/>
</dbReference>
<evidence type="ECO:0000256" key="4">
    <source>
        <dbReference type="ARBA" id="ARBA00023136"/>
    </source>
</evidence>
<feature type="transmembrane region" description="Helical" evidence="7">
    <location>
        <begin position="106"/>
        <end position="129"/>
    </location>
</feature>